<feature type="signal peptide" evidence="2">
    <location>
        <begin position="1"/>
        <end position="27"/>
    </location>
</feature>
<dbReference type="Gene3D" id="3.10.20.320">
    <property type="entry name" value="Putative peptidoglycan bound protein (lpxtg motif)"/>
    <property type="match status" value="3"/>
</dbReference>
<evidence type="ECO:0000256" key="1">
    <source>
        <dbReference type="ARBA" id="ARBA00022737"/>
    </source>
</evidence>
<name>A0AAW8U729_9ENTE</name>
<keyword evidence="1" id="KW-0677">Repeat</keyword>
<evidence type="ECO:0000256" key="2">
    <source>
        <dbReference type="SAM" id="SignalP"/>
    </source>
</evidence>
<dbReference type="Proteomes" id="UP001268577">
    <property type="component" value="Unassembled WGS sequence"/>
</dbReference>
<dbReference type="EMBL" id="JARQBZ010000014">
    <property type="protein sequence ID" value="MDT2834097.1"/>
    <property type="molecule type" value="Genomic_DNA"/>
</dbReference>
<dbReference type="AlphaFoldDB" id="A0AAW8U729"/>
<feature type="domain" description="MucBP" evidence="3">
    <location>
        <begin position="48"/>
        <end position="109"/>
    </location>
</feature>
<accession>A0AAW8U729</accession>
<evidence type="ECO:0000259" key="3">
    <source>
        <dbReference type="Pfam" id="PF06458"/>
    </source>
</evidence>
<proteinExistence type="predicted"/>
<keyword evidence="2" id="KW-0732">Signal</keyword>
<feature type="domain" description="MucBP" evidence="3">
    <location>
        <begin position="121"/>
        <end position="183"/>
    </location>
</feature>
<feature type="domain" description="MucBP" evidence="3">
    <location>
        <begin position="190"/>
        <end position="249"/>
    </location>
</feature>
<feature type="chain" id="PRO_5043712516" evidence="2">
    <location>
        <begin position="28"/>
        <end position="876"/>
    </location>
</feature>
<dbReference type="RefSeq" id="WP_311877052.1">
    <property type="nucleotide sequence ID" value="NZ_JARQBZ010000014.1"/>
</dbReference>
<dbReference type="InterPro" id="IPR009459">
    <property type="entry name" value="MucBP_dom"/>
</dbReference>
<reference evidence="4" key="1">
    <citation type="submission" date="2023-03" db="EMBL/GenBank/DDBJ databases">
        <authorList>
            <person name="Shen W."/>
            <person name="Cai J."/>
        </authorList>
    </citation>
    <scope>NUCLEOTIDE SEQUENCE</scope>
    <source>
        <strain evidence="4">P96-3</strain>
    </source>
</reference>
<evidence type="ECO:0000313" key="4">
    <source>
        <dbReference type="EMBL" id="MDT2834097.1"/>
    </source>
</evidence>
<protein>
    <submittedName>
        <fullName evidence="4">MucBP domain-containing protein</fullName>
    </submittedName>
</protein>
<comment type="caution">
    <text evidence="4">The sequence shown here is derived from an EMBL/GenBank/DDBJ whole genome shotgun (WGS) entry which is preliminary data.</text>
</comment>
<evidence type="ECO:0000313" key="5">
    <source>
        <dbReference type="Proteomes" id="UP001268577"/>
    </source>
</evidence>
<sequence length="876" mass="100022">MKKKLLTSVLLSTMVLTPLMSASTAFAEDSASTTTTTTAVTPAEESKPVIVKYVDESGAEIFQSDKFTGDLASPFEIKPKEFEGYTFKEADKELKGTYTATEQVLTLTYAKKEAPIVEGKLVVNYVNEKNEVISPAETLTGKVGQEFKVKPKEIKGFTFSKVKEGSSEGSYTEADQSLTFEYKKEIKTSKVTVKYIDENKKEIKKPVSYTVKEGDKVTLDKQDITGYAFVSGDLEASYNEEAQVVFHHYKKVKQGPYIKDGRYVKISKKGYDTYSNFDWKKKTTSTQLHGQTLEARGRYEHANGYTYYSLFDNKGTWQGYINADATTNTTPEGPYISDGRIVKVNRKNYSSWSNFNWDERHPSQDIYGKTFKARGRYQHFNGNTYYSLYDSKGKWYGYINANAVGDGENQGDYISDGRYVKINKKGYSTWSNFNWKKRGSSDAIYGQTLQARGRYEHFNGDTYYSLYDVKGTWYGYINAGATTEAEPQGNYISDGRYVKVDKLGYNVYSDFKWTVRNTSDILKGNTFEARGRYEHINGNTYFTIYDNQGKWQGYIDAKAVSVITKPEGPYIKDGRHVTVDKKGYSVWSDFNWKYRNSSDELMGTTLEARGRYEHANGNTYLSLYDLSGVWQGYINAEATNASKPEGDYIKDGSYVKVTKKGIDIYANFNWEKKSTSDVLFDKVYQARGKYNHVNGTTYYSLYDNKGVWYGYLESGATTKITSPQGPYISDGRYFKVTEKGFDVWQSFKEDKKNTSDNLYGKIYKARGRYEHVNGNTYYSLYDTNGKWQGYLNAKAGQITKAEGPYIADGRYVTITSKNYKIYSNFNWDVKEKSANVYGETFEAKGRYEHVNGNTYFSLYKDKKWIGYINGDAVRVN</sequence>
<dbReference type="Pfam" id="PF06458">
    <property type="entry name" value="MucBP"/>
    <property type="match status" value="3"/>
</dbReference>
<gene>
    <name evidence="4" type="ORF">P7H70_08505</name>
</gene>
<organism evidence="4 5">
    <name type="scientific">Vagococcus carniphilus</name>
    <dbReference type="NCBI Taxonomy" id="218144"/>
    <lineage>
        <taxon>Bacteria</taxon>
        <taxon>Bacillati</taxon>
        <taxon>Bacillota</taxon>
        <taxon>Bacilli</taxon>
        <taxon>Lactobacillales</taxon>
        <taxon>Enterococcaceae</taxon>
        <taxon>Vagococcus</taxon>
    </lineage>
</organism>